<dbReference type="KEGG" id="mtar:DF168_01676"/>
<evidence type="ECO:0000313" key="1">
    <source>
        <dbReference type="EMBL" id="AWT60462.1"/>
    </source>
</evidence>
<evidence type="ECO:0000313" key="2">
    <source>
        <dbReference type="Proteomes" id="UP000247465"/>
    </source>
</evidence>
<dbReference type="EMBL" id="CP029803">
    <property type="protein sequence ID" value="AWT60462.1"/>
    <property type="molecule type" value="Genomic_DNA"/>
</dbReference>
<accession>A0A2Z4AR65</accession>
<dbReference type="AlphaFoldDB" id="A0A2Z4AR65"/>
<sequence length="31" mass="3544">MEVFARVMVQLCMLDFINLTVEQLTATAAER</sequence>
<reference evidence="1 2" key="1">
    <citation type="submission" date="2018-06" db="EMBL/GenBank/DDBJ databases">
        <title>Draft Genome Sequence of a Novel Marine Bacterium Related to the Verrucomicrobia.</title>
        <authorList>
            <person name="Vosseberg J."/>
            <person name="Martijn J."/>
            <person name="Ettema T.J.G."/>
        </authorList>
    </citation>
    <scope>NUCLEOTIDE SEQUENCE [LARGE SCALE GENOMIC DNA]</scope>
    <source>
        <strain evidence="1">TARA_B100001123</strain>
    </source>
</reference>
<dbReference type="Proteomes" id="UP000247465">
    <property type="component" value="Chromosome"/>
</dbReference>
<gene>
    <name evidence="1" type="ORF">DF168_01676</name>
</gene>
<name>A0A2Z4AR65_9BACT</name>
<organism evidence="1 2">
    <name type="scientific">Candidatus Moanibacter tarae</name>
    <dbReference type="NCBI Taxonomy" id="2200854"/>
    <lineage>
        <taxon>Bacteria</taxon>
        <taxon>Pseudomonadati</taxon>
        <taxon>Verrucomicrobiota</taxon>
        <taxon>Opitutia</taxon>
        <taxon>Puniceicoccales</taxon>
        <taxon>Puniceicoccales incertae sedis</taxon>
        <taxon>Candidatus Moanibacter</taxon>
    </lineage>
</organism>
<proteinExistence type="predicted"/>
<protein>
    <submittedName>
        <fullName evidence="1">Uncharacterized protein</fullName>
    </submittedName>
</protein>